<dbReference type="InterPro" id="IPR057895">
    <property type="entry name" value="Mom"/>
</dbReference>
<evidence type="ECO:0008006" key="3">
    <source>
        <dbReference type="Google" id="ProtNLM"/>
    </source>
</evidence>
<accession>A0ABY2FKV7</accession>
<dbReference type="Proteomes" id="UP000295060">
    <property type="component" value="Unassembled WGS sequence"/>
</dbReference>
<keyword evidence="2" id="KW-1185">Reference proteome</keyword>
<evidence type="ECO:0000313" key="1">
    <source>
        <dbReference type="EMBL" id="TDW93755.1"/>
    </source>
</evidence>
<proteinExistence type="predicted"/>
<comment type="caution">
    <text evidence="1">The sequence shown here is derived from an EMBL/GenBank/DDBJ whole genome shotgun (WGS) entry which is preliminary data.</text>
</comment>
<organism evidence="1 2">
    <name type="scientific">Kribbella pratensis</name>
    <dbReference type="NCBI Taxonomy" id="2512112"/>
    <lineage>
        <taxon>Bacteria</taxon>
        <taxon>Bacillati</taxon>
        <taxon>Actinomycetota</taxon>
        <taxon>Actinomycetes</taxon>
        <taxon>Propionibacteriales</taxon>
        <taxon>Kribbellaceae</taxon>
        <taxon>Kribbella</taxon>
    </lineage>
</organism>
<name>A0ABY2FKV7_9ACTN</name>
<dbReference type="EMBL" id="SODU01000001">
    <property type="protein sequence ID" value="TDW93755.1"/>
    <property type="molecule type" value="Genomic_DNA"/>
</dbReference>
<protein>
    <recommendedName>
        <fullName evidence="3">XRE family transcriptional regulator</fullName>
    </recommendedName>
</protein>
<sequence>MSEKFSNNSRSGPTVTESVDRLLRLARLFGVDRRELAVRTRLHLPCYADGAGAVSYWEAASVVISNALRLRKDQWAVRDLVPRREYALSELEFRQIGDDAGRVFDSLHYLRNARRGSLNFALVDKDTGAPLTLCSASPLEWKRVADQVVQQFGVPQAAVWDVSRVYSFDGAPPNAVSYLLARVRKFLQKRGDVELLTTVVDPNLGFTGSSYLASNWQLWMTVRARPYLYYRGRYMSLRQMWAAFPSVRSIDELCALDRKARRSQVELRDSLIFCCRIRGATERVLPEHQHRILR</sequence>
<dbReference type="Pfam" id="PF25680">
    <property type="entry name" value="Mom"/>
    <property type="match status" value="1"/>
</dbReference>
<gene>
    <name evidence="1" type="ORF">EV137_1047</name>
</gene>
<evidence type="ECO:0000313" key="2">
    <source>
        <dbReference type="Proteomes" id="UP000295060"/>
    </source>
</evidence>
<reference evidence="1 2" key="1">
    <citation type="submission" date="2019-03" db="EMBL/GenBank/DDBJ databases">
        <title>Genomic Encyclopedia of Type Strains, Phase III (KMG-III): the genomes of soil and plant-associated and newly described type strains.</title>
        <authorList>
            <person name="Whitman W."/>
        </authorList>
    </citation>
    <scope>NUCLEOTIDE SEQUENCE [LARGE SCALE GENOMIC DNA]</scope>
    <source>
        <strain evidence="1 2">VKMAc-2574</strain>
    </source>
</reference>